<dbReference type="NCBIfam" id="TIGR01740">
    <property type="entry name" value="pyrF"/>
    <property type="match status" value="1"/>
</dbReference>
<keyword evidence="13" id="KW-1185">Reference proteome</keyword>
<comment type="caution">
    <text evidence="12">The sequence shown here is derived from an EMBL/GenBank/DDBJ whole genome shotgun (WGS) entry which is preliminary data.</text>
</comment>
<feature type="binding site" evidence="7 9">
    <location>
        <position position="40"/>
    </location>
    <ligand>
        <name>substrate</name>
    </ligand>
</feature>
<feature type="binding site" evidence="7 9">
    <location>
        <position position="183"/>
    </location>
    <ligand>
        <name>substrate</name>
    </ligand>
</feature>
<keyword evidence="3 7" id="KW-0210">Decarboxylase</keyword>
<evidence type="ECO:0000313" key="12">
    <source>
        <dbReference type="EMBL" id="RDV04099.1"/>
    </source>
</evidence>
<dbReference type="EMBL" id="QRGO01000001">
    <property type="protein sequence ID" value="RDV04099.1"/>
    <property type="molecule type" value="Genomic_DNA"/>
</dbReference>
<evidence type="ECO:0000259" key="11">
    <source>
        <dbReference type="SMART" id="SM00934"/>
    </source>
</evidence>
<dbReference type="CDD" id="cd04725">
    <property type="entry name" value="OMP_decarboxylase_like"/>
    <property type="match status" value="1"/>
</dbReference>
<evidence type="ECO:0000313" key="13">
    <source>
        <dbReference type="Proteomes" id="UP000263993"/>
    </source>
</evidence>
<dbReference type="OrthoDB" id="9806203at2"/>
<dbReference type="PANTHER" id="PTHR32119:SF2">
    <property type="entry name" value="OROTIDINE 5'-PHOSPHATE DECARBOXYLASE"/>
    <property type="match status" value="1"/>
</dbReference>
<feature type="active site" description="For OMPdecase activity" evidence="8">
    <location>
        <position position="72"/>
    </location>
</feature>
<comment type="pathway">
    <text evidence="2 7 10">Pyrimidine metabolism; UMP biosynthesis via de novo pathway; UMP from orotate: step 2/2.</text>
</comment>
<comment type="function">
    <text evidence="1 7">Catalyzes the decarboxylation of orotidine 5'-monophosphate (OMP) to uridine 5'-monophosphate (UMP).</text>
</comment>
<feature type="active site" description="For OMPdecase activity" evidence="8">
    <location>
        <position position="69"/>
    </location>
</feature>
<dbReference type="RefSeq" id="WP_115516125.1">
    <property type="nucleotide sequence ID" value="NZ_QRGO01000001.1"/>
</dbReference>
<dbReference type="PANTHER" id="PTHR32119">
    <property type="entry name" value="OROTIDINE 5'-PHOSPHATE DECARBOXYLASE"/>
    <property type="match status" value="1"/>
</dbReference>
<dbReference type="AlphaFoldDB" id="A0A371B921"/>
<feature type="binding site" evidence="7 9">
    <location>
        <position position="212"/>
    </location>
    <ligand>
        <name>substrate</name>
    </ligand>
</feature>
<accession>A0A371B921</accession>
<feature type="binding site" evidence="7 9">
    <location>
        <position position="122"/>
    </location>
    <ligand>
        <name>substrate</name>
    </ligand>
</feature>
<dbReference type="NCBIfam" id="NF001273">
    <property type="entry name" value="PRK00230.1"/>
    <property type="match status" value="1"/>
</dbReference>
<feature type="binding site" evidence="7 9">
    <location>
        <position position="213"/>
    </location>
    <ligand>
        <name>substrate</name>
    </ligand>
</feature>
<evidence type="ECO:0000256" key="8">
    <source>
        <dbReference type="PIRSR" id="PIRSR614732-1"/>
    </source>
</evidence>
<keyword evidence="5 7" id="KW-0456">Lyase</keyword>
<feature type="binding site" evidence="7 9">
    <location>
        <position position="192"/>
    </location>
    <ligand>
        <name>substrate</name>
    </ligand>
</feature>
<dbReference type="GO" id="GO:0006207">
    <property type="term" value="P:'de novo' pyrimidine nucleobase biosynthetic process"/>
    <property type="evidence" value="ECO:0007669"/>
    <property type="project" value="InterPro"/>
</dbReference>
<reference evidence="13" key="1">
    <citation type="submission" date="2018-08" db="EMBL/GenBank/DDBJ databases">
        <authorList>
            <person name="Kim S.-J."/>
            <person name="Jung G.-Y."/>
        </authorList>
    </citation>
    <scope>NUCLEOTIDE SEQUENCE [LARGE SCALE GENOMIC DNA]</scope>
    <source>
        <strain evidence="13">GY_H</strain>
    </source>
</reference>
<dbReference type="InterPro" id="IPR014732">
    <property type="entry name" value="OMPdecase"/>
</dbReference>
<dbReference type="InterPro" id="IPR018089">
    <property type="entry name" value="OMPdecase_AS"/>
</dbReference>
<dbReference type="GO" id="GO:0005829">
    <property type="term" value="C:cytosol"/>
    <property type="evidence" value="ECO:0007669"/>
    <property type="project" value="TreeGrafter"/>
</dbReference>
<dbReference type="Gene3D" id="3.20.20.70">
    <property type="entry name" value="Aldolase class I"/>
    <property type="match status" value="1"/>
</dbReference>
<evidence type="ECO:0000256" key="10">
    <source>
        <dbReference type="RuleBase" id="RU000512"/>
    </source>
</evidence>
<evidence type="ECO:0000256" key="4">
    <source>
        <dbReference type="ARBA" id="ARBA00022975"/>
    </source>
</evidence>
<feature type="domain" description="Orotidine 5'-phosphate decarboxylase" evidence="11">
    <location>
        <begin position="12"/>
        <end position="228"/>
    </location>
</feature>
<gene>
    <name evidence="7" type="primary">pyrF</name>
    <name evidence="12" type="ORF">DXH78_05555</name>
</gene>
<dbReference type="InterPro" id="IPR013785">
    <property type="entry name" value="Aldolase_TIM"/>
</dbReference>
<feature type="active site" description="For OMPdecase activity" evidence="8">
    <location>
        <position position="67"/>
    </location>
</feature>
<feature type="binding site" evidence="7 9">
    <location>
        <position position="18"/>
    </location>
    <ligand>
        <name>substrate</name>
    </ligand>
</feature>
<feature type="active site" description="Proton donor" evidence="7">
    <location>
        <position position="69"/>
    </location>
</feature>
<dbReference type="GO" id="GO:0044205">
    <property type="term" value="P:'de novo' UMP biosynthetic process"/>
    <property type="evidence" value="ECO:0007669"/>
    <property type="project" value="UniProtKB-UniRule"/>
</dbReference>
<evidence type="ECO:0000256" key="7">
    <source>
        <dbReference type="HAMAP-Rule" id="MF_01200"/>
    </source>
</evidence>
<proteinExistence type="inferred from homology"/>
<dbReference type="InterPro" id="IPR047596">
    <property type="entry name" value="OMPdecase_bac"/>
</dbReference>
<dbReference type="SMART" id="SM00934">
    <property type="entry name" value="OMPdecase"/>
    <property type="match status" value="1"/>
</dbReference>
<feature type="binding site" evidence="7">
    <location>
        <begin position="67"/>
        <end position="76"/>
    </location>
    <ligand>
        <name>substrate</name>
    </ligand>
</feature>
<dbReference type="PROSITE" id="PS00156">
    <property type="entry name" value="OMPDECASE"/>
    <property type="match status" value="1"/>
</dbReference>
<sequence>MENPLPIDPKDRLIVALDVPTVSDAEAMVSRIGPAATFYKIGYQLGLAGGLPFAAGLIAAGKQVFLDFKLHDIGNTITHGVASVANMGATFLTVHAYPQTMKAAAEGARGSKLKILAVTVLTSYDDKDLVEAGYALSVGPLVAKRAAQARAIGIDGLVCSPEEAANLRGIVGNDMSLVTPGIRPAGSAAGDQKRIMTPARAIAAGADYLVVGRPIVEAADPKAAAAAIVDEIAQAKAQQQQQQQ</sequence>
<comment type="subunit">
    <text evidence="7">Homodimer.</text>
</comment>
<dbReference type="Pfam" id="PF00215">
    <property type="entry name" value="OMPdecase"/>
    <property type="match status" value="1"/>
</dbReference>
<comment type="similarity">
    <text evidence="7">Belongs to the OMP decarboxylase family. Type 1 subfamily.</text>
</comment>
<dbReference type="UniPathway" id="UPA00070">
    <property type="reaction ID" value="UER00120"/>
</dbReference>
<evidence type="ECO:0000256" key="3">
    <source>
        <dbReference type="ARBA" id="ARBA00022793"/>
    </source>
</evidence>
<dbReference type="HAMAP" id="MF_01200_B">
    <property type="entry name" value="OMPdecase_type1_B"/>
    <property type="match status" value="1"/>
</dbReference>
<protein>
    <recommendedName>
        <fullName evidence="7">Orotidine 5'-phosphate decarboxylase</fullName>
        <ecNumber evidence="7">4.1.1.23</ecNumber>
    </recommendedName>
    <alternativeName>
        <fullName evidence="7">OMP decarboxylase</fullName>
        <shortName evidence="7">OMPDCase</shortName>
        <shortName evidence="7">OMPdecase</shortName>
    </alternativeName>
</protein>
<organism evidence="12 13">
    <name type="scientific">Undibacter mobilis</name>
    <dbReference type="NCBI Taxonomy" id="2292256"/>
    <lineage>
        <taxon>Bacteria</taxon>
        <taxon>Pseudomonadati</taxon>
        <taxon>Pseudomonadota</taxon>
        <taxon>Alphaproteobacteria</taxon>
        <taxon>Hyphomicrobiales</taxon>
        <taxon>Nitrobacteraceae</taxon>
        <taxon>Undibacter</taxon>
    </lineage>
</organism>
<comment type="catalytic activity">
    <reaction evidence="6 7 10">
        <text>orotidine 5'-phosphate + H(+) = UMP + CO2</text>
        <dbReference type="Rhea" id="RHEA:11596"/>
        <dbReference type="ChEBI" id="CHEBI:15378"/>
        <dbReference type="ChEBI" id="CHEBI:16526"/>
        <dbReference type="ChEBI" id="CHEBI:57538"/>
        <dbReference type="ChEBI" id="CHEBI:57865"/>
        <dbReference type="EC" id="4.1.1.23"/>
    </reaction>
</comment>
<evidence type="ECO:0000256" key="9">
    <source>
        <dbReference type="PIRSR" id="PIRSR614732-2"/>
    </source>
</evidence>
<keyword evidence="4 7" id="KW-0665">Pyrimidine biosynthesis</keyword>
<evidence type="ECO:0000256" key="5">
    <source>
        <dbReference type="ARBA" id="ARBA00023239"/>
    </source>
</evidence>
<dbReference type="InterPro" id="IPR001754">
    <property type="entry name" value="OMPdeCOase_dom"/>
</dbReference>
<evidence type="ECO:0000256" key="1">
    <source>
        <dbReference type="ARBA" id="ARBA00002356"/>
    </source>
</evidence>
<name>A0A371B921_9BRAD</name>
<dbReference type="EC" id="4.1.1.23" evidence="7"/>
<dbReference type="SUPFAM" id="SSF51366">
    <property type="entry name" value="Ribulose-phoshate binding barrel"/>
    <property type="match status" value="1"/>
</dbReference>
<evidence type="ECO:0000256" key="2">
    <source>
        <dbReference type="ARBA" id="ARBA00004861"/>
    </source>
</evidence>
<evidence type="ECO:0000256" key="6">
    <source>
        <dbReference type="ARBA" id="ARBA00049157"/>
    </source>
</evidence>
<dbReference type="InterPro" id="IPR011060">
    <property type="entry name" value="RibuloseP-bd_barrel"/>
</dbReference>
<dbReference type="GO" id="GO:0004590">
    <property type="term" value="F:orotidine-5'-phosphate decarboxylase activity"/>
    <property type="evidence" value="ECO:0007669"/>
    <property type="project" value="UniProtKB-UniRule"/>
</dbReference>
<dbReference type="Proteomes" id="UP000263993">
    <property type="component" value="Unassembled WGS sequence"/>
</dbReference>